<dbReference type="RefSeq" id="WP_114835291.1">
    <property type="nucleotide sequence ID" value="NZ_LR699115.1"/>
</dbReference>
<protein>
    <submittedName>
        <fullName evidence="1">Uncharacterized protein</fullName>
    </submittedName>
</protein>
<dbReference type="AlphaFoldDB" id="A0A370G6X0"/>
<gene>
    <name evidence="1" type="ORF">C8D86_1309</name>
</gene>
<keyword evidence="2" id="KW-1185">Reference proteome</keyword>
<sequence length="383" mass="43572">MNSRIEQAITKDIPLTADIIEAMLATPNSPLKADFNAICSQIALLNESEKERFIQSLIRTSIESKREMLNELAHANAMREKAWHAEERHIQDLVQRAAQQRLAESGAGFSSRVDIMEALTKLALQLDPLRQTQNALQNAIAHQQQVVQQWQNLQQQFATDMINQLTAQTITLNDGSTVSLALTDEEASDLRERLESEPVVTEVLDRLPHVAEHLNQLAENKLNKLREANTEIAPQHIIQAKQEAAQEMHLTDEKPLHHRLIKIVPTIANSLKRKLGEDKLQQIKWEKPKRGIFGNINDIVNNMQDFKALRKKIHDMTLQCIAADIQEKHHRNEYNKCQDATEAVLEQLASLLMKEPQHADLLKDILKIAFPAPVSDVRPQLRI</sequence>
<dbReference type="EMBL" id="QQAX01000030">
    <property type="protein sequence ID" value="RDI38950.1"/>
    <property type="molecule type" value="Genomic_DNA"/>
</dbReference>
<organism evidence="1 2">
    <name type="scientific">Aquicella lusitana</name>
    <dbReference type="NCBI Taxonomy" id="254246"/>
    <lineage>
        <taxon>Bacteria</taxon>
        <taxon>Pseudomonadati</taxon>
        <taxon>Pseudomonadota</taxon>
        <taxon>Gammaproteobacteria</taxon>
        <taxon>Legionellales</taxon>
        <taxon>Coxiellaceae</taxon>
        <taxon>Aquicella</taxon>
    </lineage>
</organism>
<dbReference type="Proteomes" id="UP000254720">
    <property type="component" value="Unassembled WGS sequence"/>
</dbReference>
<name>A0A370G6X0_9COXI</name>
<accession>A0A370G6X0</accession>
<reference evidence="1 2" key="1">
    <citation type="submission" date="2018-07" db="EMBL/GenBank/DDBJ databases">
        <title>Genomic Encyclopedia of Type Strains, Phase IV (KMG-IV): sequencing the most valuable type-strain genomes for metagenomic binning, comparative biology and taxonomic classification.</title>
        <authorList>
            <person name="Goeker M."/>
        </authorList>
    </citation>
    <scope>NUCLEOTIDE SEQUENCE [LARGE SCALE GENOMIC DNA]</scope>
    <source>
        <strain evidence="1 2">DSM 16500</strain>
    </source>
</reference>
<evidence type="ECO:0000313" key="1">
    <source>
        <dbReference type="EMBL" id="RDI38950.1"/>
    </source>
</evidence>
<comment type="caution">
    <text evidence="1">The sequence shown here is derived from an EMBL/GenBank/DDBJ whole genome shotgun (WGS) entry which is preliminary data.</text>
</comment>
<evidence type="ECO:0000313" key="2">
    <source>
        <dbReference type="Proteomes" id="UP000254720"/>
    </source>
</evidence>
<proteinExistence type="predicted"/>